<protein>
    <recommendedName>
        <fullName evidence="7">Proteinase inhibitor I13, potato inhibitor I</fullName>
    </recommendedName>
</protein>
<dbReference type="Gene3D" id="3.30.10.10">
    <property type="entry name" value="Trypsin Inhibitor V, subunit A"/>
    <property type="match status" value="1"/>
</dbReference>
<dbReference type="AlphaFoldDB" id="A0A8X8Y9Y3"/>
<keyword evidence="2" id="KW-0646">Protease inhibitor</keyword>
<organism evidence="5">
    <name type="scientific">Salvia splendens</name>
    <name type="common">Scarlet sage</name>
    <dbReference type="NCBI Taxonomy" id="180675"/>
    <lineage>
        <taxon>Eukaryota</taxon>
        <taxon>Viridiplantae</taxon>
        <taxon>Streptophyta</taxon>
        <taxon>Embryophyta</taxon>
        <taxon>Tracheophyta</taxon>
        <taxon>Spermatophyta</taxon>
        <taxon>Magnoliopsida</taxon>
        <taxon>eudicotyledons</taxon>
        <taxon>Gunneridae</taxon>
        <taxon>Pentapetalae</taxon>
        <taxon>asterids</taxon>
        <taxon>lamiids</taxon>
        <taxon>Lamiales</taxon>
        <taxon>Lamiaceae</taxon>
        <taxon>Nepetoideae</taxon>
        <taxon>Mentheae</taxon>
        <taxon>Salviinae</taxon>
        <taxon>Salvia</taxon>
        <taxon>Salvia subgen. Calosphace</taxon>
        <taxon>core Calosphace</taxon>
    </lineage>
</organism>
<gene>
    <name evidence="5" type="ORF">SASPL_111991</name>
</gene>
<comment type="similarity">
    <text evidence="1">Belongs to the protease inhibitor I13 (potato type I serine protease inhibitor) family.</text>
</comment>
<evidence type="ECO:0008006" key="7">
    <source>
        <dbReference type="Google" id="ProtNLM"/>
    </source>
</evidence>
<proteinExistence type="inferred from homology"/>
<comment type="caution">
    <text evidence="5">The sequence shown here is derived from an EMBL/GenBank/DDBJ whole genome shotgun (WGS) entry which is preliminary data.</text>
</comment>
<dbReference type="InterPro" id="IPR000864">
    <property type="entry name" value="Prot_inh_pot1"/>
</dbReference>
<evidence type="ECO:0000256" key="1">
    <source>
        <dbReference type="ARBA" id="ARBA00008210"/>
    </source>
</evidence>
<dbReference type="PANTHER" id="PTHR33091:SF94">
    <property type="entry name" value="PROTEASE INHIBITOR PROTEIN"/>
    <property type="match status" value="1"/>
</dbReference>
<feature type="compositionally biased region" description="Basic and acidic residues" evidence="4">
    <location>
        <begin position="57"/>
        <end position="70"/>
    </location>
</feature>
<keyword evidence="6" id="KW-1185">Reference proteome</keyword>
<dbReference type="PANTHER" id="PTHR33091">
    <property type="entry name" value="PROTEIN, PUTATIVE, EXPRESSED-RELATED"/>
    <property type="match status" value="1"/>
</dbReference>
<dbReference type="InterPro" id="IPR036354">
    <property type="entry name" value="Prot_inh_pot1_sf"/>
</dbReference>
<evidence type="ECO:0000256" key="3">
    <source>
        <dbReference type="ARBA" id="ARBA00022900"/>
    </source>
</evidence>
<sequence>MLRVHLQDNLRRKDQVQFASFCKKDGHKKNDCEEYHAWRVKKEQDDNLVIPVPPPEQQHEEQPQLPQEHDEVVPLRRSTRVRRPAISTDEYIVYLQEHEVDIGVMEDDPVTFRQAIERKGSWPELVGASGKEGAKVIEKENSLVYAIIVFPDQSIIIGNFNYARVWVFVDYDGIVTSVPMID</sequence>
<reference evidence="5" key="1">
    <citation type="submission" date="2018-01" db="EMBL/GenBank/DDBJ databases">
        <authorList>
            <person name="Mao J.F."/>
        </authorList>
    </citation>
    <scope>NUCLEOTIDE SEQUENCE</scope>
    <source>
        <strain evidence="5">Huo1</strain>
        <tissue evidence="5">Leaf</tissue>
    </source>
</reference>
<dbReference type="SUPFAM" id="SSF54654">
    <property type="entry name" value="CI-2 family of serine protease inhibitors"/>
    <property type="match status" value="1"/>
</dbReference>
<feature type="region of interest" description="Disordered" evidence="4">
    <location>
        <begin position="46"/>
        <end position="70"/>
    </location>
</feature>
<evidence type="ECO:0000313" key="5">
    <source>
        <dbReference type="EMBL" id="KAG6427744.1"/>
    </source>
</evidence>
<dbReference type="GO" id="GO:0009611">
    <property type="term" value="P:response to wounding"/>
    <property type="evidence" value="ECO:0007669"/>
    <property type="project" value="InterPro"/>
</dbReference>
<evidence type="ECO:0000256" key="2">
    <source>
        <dbReference type="ARBA" id="ARBA00022690"/>
    </source>
</evidence>
<name>A0A8X8Y9Y3_SALSN</name>
<evidence type="ECO:0000256" key="4">
    <source>
        <dbReference type="SAM" id="MobiDB-lite"/>
    </source>
</evidence>
<dbReference type="EMBL" id="PNBA02000004">
    <property type="protein sequence ID" value="KAG6427744.1"/>
    <property type="molecule type" value="Genomic_DNA"/>
</dbReference>
<dbReference type="GO" id="GO:0004867">
    <property type="term" value="F:serine-type endopeptidase inhibitor activity"/>
    <property type="evidence" value="ECO:0007669"/>
    <property type="project" value="UniProtKB-KW"/>
</dbReference>
<keyword evidence="3" id="KW-0722">Serine protease inhibitor</keyword>
<accession>A0A8X8Y9Y3</accession>
<dbReference type="Pfam" id="PF00280">
    <property type="entry name" value="potato_inhibit"/>
    <property type="match status" value="1"/>
</dbReference>
<dbReference type="Proteomes" id="UP000298416">
    <property type="component" value="Unassembled WGS sequence"/>
</dbReference>
<evidence type="ECO:0000313" key="6">
    <source>
        <dbReference type="Proteomes" id="UP000298416"/>
    </source>
</evidence>
<reference evidence="5" key="2">
    <citation type="submission" date="2020-08" db="EMBL/GenBank/DDBJ databases">
        <title>Plant Genome Project.</title>
        <authorList>
            <person name="Zhang R.-G."/>
        </authorList>
    </citation>
    <scope>NUCLEOTIDE SEQUENCE</scope>
    <source>
        <strain evidence="5">Huo1</strain>
        <tissue evidence="5">Leaf</tissue>
    </source>
</reference>